<name>A0A641AJP4_9ACTN</name>
<comment type="caution">
    <text evidence="2">The sequence shown here is derived from an EMBL/GenBank/DDBJ whole genome shotgun (WGS) entry which is preliminary data.</text>
</comment>
<proteinExistence type="predicted"/>
<organism evidence="2 3">
    <name type="scientific">Aeromicrobium fastidiosum</name>
    <dbReference type="NCBI Taxonomy" id="52699"/>
    <lineage>
        <taxon>Bacteria</taxon>
        <taxon>Bacillati</taxon>
        <taxon>Actinomycetota</taxon>
        <taxon>Actinomycetes</taxon>
        <taxon>Propionibacteriales</taxon>
        <taxon>Nocardioidaceae</taxon>
        <taxon>Aeromicrobium</taxon>
    </lineage>
</organism>
<dbReference type="RefSeq" id="WP_129185400.1">
    <property type="nucleotide sequence ID" value="NZ_JAGIOG010000001.1"/>
</dbReference>
<feature type="compositionally biased region" description="Low complexity" evidence="1">
    <location>
        <begin position="133"/>
        <end position="143"/>
    </location>
</feature>
<evidence type="ECO:0000256" key="1">
    <source>
        <dbReference type="SAM" id="MobiDB-lite"/>
    </source>
</evidence>
<dbReference type="AlphaFoldDB" id="A0A641AJP4"/>
<sequence length="143" mass="15450">MADLYFTDEMLQRIETTLATMERVLERPARAMQSATLHDLGRTRLTLAVEEFSDAWAYGIDELGRCSAEAVEALDDIRLAFITADEDLAAELNNDKPGPLRSADGGRSTQPAWQPSANGNPLPTGPPWPTWPAPATGGRSAGP</sequence>
<accession>A0A641AJP4</accession>
<dbReference type="EMBL" id="SDPP02000004">
    <property type="protein sequence ID" value="KAA1374938.1"/>
    <property type="molecule type" value="Genomic_DNA"/>
</dbReference>
<protein>
    <submittedName>
        <fullName evidence="2">Uncharacterized protein</fullName>
    </submittedName>
</protein>
<keyword evidence="3" id="KW-1185">Reference proteome</keyword>
<feature type="compositionally biased region" description="Pro residues" evidence="1">
    <location>
        <begin position="123"/>
        <end position="132"/>
    </location>
</feature>
<dbReference type="OrthoDB" id="4286217at2"/>
<evidence type="ECO:0000313" key="3">
    <source>
        <dbReference type="Proteomes" id="UP001515100"/>
    </source>
</evidence>
<feature type="region of interest" description="Disordered" evidence="1">
    <location>
        <begin position="92"/>
        <end position="143"/>
    </location>
</feature>
<feature type="compositionally biased region" description="Polar residues" evidence="1">
    <location>
        <begin position="107"/>
        <end position="121"/>
    </location>
</feature>
<gene>
    <name evidence="2" type="ORF">ESP62_016350</name>
</gene>
<evidence type="ECO:0000313" key="2">
    <source>
        <dbReference type="EMBL" id="KAA1374938.1"/>
    </source>
</evidence>
<dbReference type="Proteomes" id="UP001515100">
    <property type="component" value="Unassembled WGS sequence"/>
</dbReference>
<reference evidence="2" key="1">
    <citation type="submission" date="2019-09" db="EMBL/GenBank/DDBJ databases">
        <authorList>
            <person name="Li J."/>
        </authorList>
    </citation>
    <scope>NUCLEOTIDE SEQUENCE [LARGE SCALE GENOMIC DNA]</scope>
    <source>
        <strain evidence="2">NRBC 14897</strain>
    </source>
</reference>